<feature type="compositionally biased region" description="Basic and acidic residues" evidence="1">
    <location>
        <begin position="553"/>
        <end position="566"/>
    </location>
</feature>
<evidence type="ECO:0000313" key="3">
    <source>
        <dbReference type="EMBL" id="KZP20736.1"/>
    </source>
</evidence>
<dbReference type="Proteomes" id="UP000076532">
    <property type="component" value="Unassembled WGS sequence"/>
</dbReference>
<dbReference type="PANTHER" id="PTHR36223">
    <property type="entry name" value="BETA-LACTAMASE-TYPE TRANSPEPTIDASE FOLD DOMAIN CONTAINING PROTEIN"/>
    <property type="match status" value="1"/>
</dbReference>
<evidence type="ECO:0000256" key="1">
    <source>
        <dbReference type="SAM" id="MobiDB-lite"/>
    </source>
</evidence>
<dbReference type="PANTHER" id="PTHR36223:SF1">
    <property type="entry name" value="TRANSCRIPTION ELONGATION FACTOR EAF N-TERMINAL DOMAIN-CONTAINING PROTEIN"/>
    <property type="match status" value="1"/>
</dbReference>
<gene>
    <name evidence="3" type="ORF">FIBSPDRAFT_932170</name>
</gene>
<feature type="region of interest" description="Disordered" evidence="1">
    <location>
        <begin position="553"/>
        <end position="579"/>
    </location>
</feature>
<dbReference type="EMBL" id="KV417553">
    <property type="protein sequence ID" value="KZP20736.1"/>
    <property type="molecule type" value="Genomic_DNA"/>
</dbReference>
<sequence>MPLELSDFGAWIECGGTEVECYAVEYSDDRKAVTCWIASEVGKQFDVLWSRDSESQSHTKDLGGQVLIDGVTCADEDAFMDMQCSANLGDIVLEIWQVTIASRSNAPYIYRNPFGEPKIHEKAKKAVDHKVILGEETQIQGKLTTRTATWDQKLVKFTFKYRPIEVLRANDILPRPEMDLGLVPGLENVQASPGQTPEYGNTPGTVNIKQENQEDVRDAATAIDVEAVHVKVEPPLQVVVMSTIMDNDDSEDEDATRMRALKEELYELEKKAEIKALKKRLAELEGNGAPSGHGPQGPAKRAKREPSVAGFTGGSSRSASPICAFQPVIEVSVHRDASQATSGGPALPGPMNPFVRPREPARGEKYDIVVTILSSICMPLELSDFSAWIECGGSELECYAIEYSDDRATATCWIASEIGKQFDVLWSRDSESTSHTEDMCGLLFIDDVRCAGKPMRAESKKCRWYSGGIRTSPSTIRPYAFGSMQLTGMFTQIQLSDCVLTFNIPDEDALMDTQCSANLGNIVLEIWRVTMSRESQAARFGEDPLGEPKIHEQTKKAVDHKVKSEKANNPVWHMRPEVD</sequence>
<dbReference type="Pfam" id="PF25534">
    <property type="entry name" value="DUF7918"/>
    <property type="match status" value="1"/>
</dbReference>
<reference evidence="3 4" key="1">
    <citation type="journal article" date="2016" name="Mol. Biol. Evol.">
        <title>Comparative Genomics of Early-Diverging Mushroom-Forming Fungi Provides Insights into the Origins of Lignocellulose Decay Capabilities.</title>
        <authorList>
            <person name="Nagy L.G."/>
            <person name="Riley R."/>
            <person name="Tritt A."/>
            <person name="Adam C."/>
            <person name="Daum C."/>
            <person name="Floudas D."/>
            <person name="Sun H."/>
            <person name="Yadav J.S."/>
            <person name="Pangilinan J."/>
            <person name="Larsson K.H."/>
            <person name="Matsuura K."/>
            <person name="Barry K."/>
            <person name="Labutti K."/>
            <person name="Kuo R."/>
            <person name="Ohm R.A."/>
            <person name="Bhattacharya S.S."/>
            <person name="Shirouzu T."/>
            <person name="Yoshinaga Y."/>
            <person name="Martin F.M."/>
            <person name="Grigoriev I.V."/>
            <person name="Hibbett D.S."/>
        </authorList>
    </citation>
    <scope>NUCLEOTIDE SEQUENCE [LARGE SCALE GENOMIC DNA]</scope>
    <source>
        <strain evidence="3 4">CBS 109695</strain>
    </source>
</reference>
<name>A0A166JD10_9AGAM</name>
<evidence type="ECO:0000259" key="2">
    <source>
        <dbReference type="Pfam" id="PF25534"/>
    </source>
</evidence>
<proteinExistence type="predicted"/>
<evidence type="ECO:0000313" key="4">
    <source>
        <dbReference type="Proteomes" id="UP000076532"/>
    </source>
</evidence>
<organism evidence="3 4">
    <name type="scientific">Athelia psychrophila</name>
    <dbReference type="NCBI Taxonomy" id="1759441"/>
    <lineage>
        <taxon>Eukaryota</taxon>
        <taxon>Fungi</taxon>
        <taxon>Dikarya</taxon>
        <taxon>Basidiomycota</taxon>
        <taxon>Agaricomycotina</taxon>
        <taxon>Agaricomycetes</taxon>
        <taxon>Agaricomycetidae</taxon>
        <taxon>Atheliales</taxon>
        <taxon>Atheliaceae</taxon>
        <taxon>Athelia</taxon>
    </lineage>
</organism>
<keyword evidence="4" id="KW-1185">Reference proteome</keyword>
<protein>
    <recommendedName>
        <fullName evidence="2">DUF7918 domain-containing protein</fullName>
    </recommendedName>
</protein>
<feature type="region of interest" description="Disordered" evidence="1">
    <location>
        <begin position="285"/>
        <end position="315"/>
    </location>
</feature>
<feature type="domain" description="DUF7918" evidence="2">
    <location>
        <begin position="82"/>
        <end position="175"/>
    </location>
</feature>
<dbReference type="InterPro" id="IPR057678">
    <property type="entry name" value="DUF7918"/>
</dbReference>
<dbReference type="OrthoDB" id="3364132at2759"/>
<dbReference type="AlphaFoldDB" id="A0A166JD10"/>
<accession>A0A166JD10</accession>